<dbReference type="InterPro" id="IPR025540">
    <property type="entry name" value="FlK"/>
</dbReference>
<organism evidence="3 4">
    <name type="scientific">Truepera radiovictrix (strain DSM 17093 / CIP 108686 / LMG 22925 / RQ-24)</name>
    <dbReference type="NCBI Taxonomy" id="649638"/>
    <lineage>
        <taxon>Bacteria</taxon>
        <taxon>Thermotogati</taxon>
        <taxon>Deinococcota</taxon>
        <taxon>Deinococci</taxon>
        <taxon>Trueperales</taxon>
        <taxon>Trueperaceae</taxon>
        <taxon>Truepera</taxon>
    </lineage>
</organism>
<dbReference type="AlphaFoldDB" id="D7CQM9"/>
<keyword evidence="4" id="KW-1185">Reference proteome</keyword>
<feature type="active site" evidence="1">
    <location>
        <position position="40"/>
    </location>
</feature>
<dbReference type="Gene3D" id="3.10.129.10">
    <property type="entry name" value="Hotdog Thioesterase"/>
    <property type="match status" value="1"/>
</dbReference>
<evidence type="ECO:0000313" key="4">
    <source>
        <dbReference type="Proteomes" id="UP000000379"/>
    </source>
</evidence>
<reference evidence="3 4" key="2">
    <citation type="journal article" date="2011" name="Stand. Genomic Sci.">
        <title>Complete genome sequence of Truepera radiovictrix type strain (RQ-24).</title>
        <authorList>
            <person name="Ivanova N."/>
            <person name="Rohde C."/>
            <person name="Munk C."/>
            <person name="Nolan M."/>
            <person name="Lucas S."/>
            <person name="Del Rio T.G."/>
            <person name="Tice H."/>
            <person name="Deshpande S."/>
            <person name="Cheng J.F."/>
            <person name="Tapia R."/>
            <person name="Han C."/>
            <person name="Goodwin L."/>
            <person name="Pitluck S."/>
            <person name="Liolios K."/>
            <person name="Mavromatis K."/>
            <person name="Mikhailova N."/>
            <person name="Pati A."/>
            <person name="Chen A."/>
            <person name="Palaniappan K."/>
            <person name="Land M."/>
            <person name="Hauser L."/>
            <person name="Chang Y.J."/>
            <person name="Jeffries C.D."/>
            <person name="Brambilla E."/>
            <person name="Rohde M."/>
            <person name="Goker M."/>
            <person name="Tindall B.J."/>
            <person name="Woyke T."/>
            <person name="Bristow J."/>
            <person name="Eisen J.A."/>
            <person name="Markowitz V."/>
            <person name="Hugenholtz P."/>
            <person name="Kyrpides N.C."/>
            <person name="Klenk H.P."/>
            <person name="Lapidus A."/>
        </authorList>
    </citation>
    <scope>NUCLEOTIDE SEQUENCE [LARGE SCALE GENOMIC DNA]</scope>
    <source>
        <strain evidence="4">DSM 17093 / CIP 108686 / LMG 22925 / RQ-24</strain>
    </source>
</reference>
<dbReference type="HOGENOM" id="CLU_119426_0_0_0"/>
<proteinExistence type="predicted"/>
<dbReference type="STRING" id="649638.Trad_1897"/>
<reference evidence="4" key="1">
    <citation type="submission" date="2010-05" db="EMBL/GenBank/DDBJ databases">
        <title>The complete genome of Truepera radiovictris DSM 17093.</title>
        <authorList>
            <consortium name="US DOE Joint Genome Institute (JGI-PGF)"/>
            <person name="Lucas S."/>
            <person name="Copeland A."/>
            <person name="Lapidus A."/>
            <person name="Glavina del Rio T."/>
            <person name="Dalin E."/>
            <person name="Tice H."/>
            <person name="Bruce D."/>
            <person name="Goodwin L."/>
            <person name="Pitluck S."/>
            <person name="Kyrpides N."/>
            <person name="Mavromatis K."/>
            <person name="Ovchinnikova G."/>
            <person name="Munk A.C."/>
            <person name="Detter J.C."/>
            <person name="Han C."/>
            <person name="Tapia R."/>
            <person name="Land M."/>
            <person name="Hauser L."/>
            <person name="Markowitz V."/>
            <person name="Cheng J.-F."/>
            <person name="Hugenholtz P."/>
            <person name="Woyke T."/>
            <person name="Wu D."/>
            <person name="Tindall B."/>
            <person name="Pomrenke H.G."/>
            <person name="Brambilla E."/>
            <person name="Klenk H.-P."/>
            <person name="Eisen J.A."/>
        </authorList>
    </citation>
    <scope>NUCLEOTIDE SEQUENCE [LARGE SCALE GENOMIC DNA]</scope>
    <source>
        <strain evidence="4">DSM 17093 / CIP 108686 / LMG 22925 / RQ-24</strain>
    </source>
</reference>
<dbReference type="PANTHER" id="PTHR36934:SF1">
    <property type="entry name" value="THIOESTERASE DOMAIN-CONTAINING PROTEIN"/>
    <property type="match status" value="1"/>
</dbReference>
<accession>D7CQM9</accession>
<sequence length="146" mass="16336">MNPIPEGYRATFELTVTDAMTVDFEQPEPELGKLHPVYATYWLTKHVELVSRKIILPFLEPGDAGIGFEVAVTHVASALPGMTVRLEATFVRQEKNRVYARVRAWNELGDLIGEGTTTQVIVPQAKLEAGFAALRERWRARKEATA</sequence>
<dbReference type="Pfam" id="PF22636">
    <property type="entry name" value="FlK"/>
    <property type="match status" value="1"/>
</dbReference>
<dbReference type="PIRSF" id="PIRSF014972">
    <property type="entry name" value="FlK"/>
    <property type="match status" value="1"/>
</dbReference>
<dbReference type="KEGG" id="tra:Trad_1897"/>
<dbReference type="Proteomes" id="UP000000379">
    <property type="component" value="Chromosome"/>
</dbReference>
<evidence type="ECO:0000259" key="2">
    <source>
        <dbReference type="Pfam" id="PF22636"/>
    </source>
</evidence>
<dbReference type="PANTHER" id="PTHR36934">
    <property type="entry name" value="BLR0278 PROTEIN"/>
    <property type="match status" value="1"/>
</dbReference>
<dbReference type="InterPro" id="IPR029069">
    <property type="entry name" value="HotDog_dom_sf"/>
</dbReference>
<dbReference type="EMBL" id="CP002049">
    <property type="protein sequence ID" value="ADI15013.1"/>
    <property type="molecule type" value="Genomic_DNA"/>
</dbReference>
<feature type="active site" evidence="1">
    <location>
        <position position="48"/>
    </location>
</feature>
<feature type="domain" description="Fluoroacetyl-CoA-specific thioesterase-like" evidence="2">
    <location>
        <begin position="16"/>
        <end position="124"/>
    </location>
</feature>
<dbReference type="OrthoDB" id="6902891at2"/>
<protein>
    <recommendedName>
        <fullName evidence="2">Fluoroacetyl-CoA-specific thioesterase-like domain-containing protein</fullName>
    </recommendedName>
</protein>
<evidence type="ECO:0000313" key="3">
    <source>
        <dbReference type="EMBL" id="ADI15013.1"/>
    </source>
</evidence>
<dbReference type="CDD" id="cd03440">
    <property type="entry name" value="hot_dog"/>
    <property type="match status" value="1"/>
</dbReference>
<dbReference type="SUPFAM" id="SSF54637">
    <property type="entry name" value="Thioesterase/thiol ester dehydrase-isomerase"/>
    <property type="match status" value="1"/>
</dbReference>
<feature type="active site" evidence="1">
    <location>
        <position position="74"/>
    </location>
</feature>
<dbReference type="InterPro" id="IPR054485">
    <property type="entry name" value="FlK-like_dom"/>
</dbReference>
<gene>
    <name evidence="3" type="ordered locus">Trad_1897</name>
</gene>
<evidence type="ECO:0000256" key="1">
    <source>
        <dbReference type="PIRSR" id="PIRSR014972-1"/>
    </source>
</evidence>
<name>D7CQM9_TRURR</name>
<dbReference type="eggNOG" id="COG5496">
    <property type="taxonomic scope" value="Bacteria"/>
</dbReference>
<dbReference type="RefSeq" id="WP_013178378.1">
    <property type="nucleotide sequence ID" value="NC_014221.1"/>
</dbReference>